<reference evidence="2 3" key="1">
    <citation type="submission" date="2018-07" db="EMBL/GenBank/DDBJ databases">
        <title>The genomes of Aspergillus section Nigri reveals drivers in fungal speciation.</title>
        <authorList>
            <consortium name="DOE Joint Genome Institute"/>
            <person name="Vesth T.C."/>
            <person name="Nybo J."/>
            <person name="Theobald S."/>
            <person name="Brandl J."/>
            <person name="Frisvad J.C."/>
            <person name="Nielsen K.F."/>
            <person name="Lyhne E.K."/>
            <person name="Kogle M.E."/>
            <person name="Kuo A."/>
            <person name="Riley R."/>
            <person name="Clum A."/>
            <person name="Nolan M."/>
            <person name="Lipzen A."/>
            <person name="Salamov A."/>
            <person name="Henrissat B."/>
            <person name="Wiebenga A."/>
            <person name="De vries R.P."/>
            <person name="Grigoriev I.V."/>
            <person name="Mortensen U.H."/>
            <person name="Andersen M.R."/>
            <person name="Baker S.E."/>
        </authorList>
    </citation>
    <scope>NUCLEOTIDE SEQUENCE [LARGE SCALE GENOMIC DNA]</scope>
    <source>
        <strain evidence="2 3">CBS 139.54b</strain>
    </source>
</reference>
<organism evidence="2 3">
    <name type="scientific">Aspergillus welwitschiae</name>
    <dbReference type="NCBI Taxonomy" id="1341132"/>
    <lineage>
        <taxon>Eukaryota</taxon>
        <taxon>Fungi</taxon>
        <taxon>Dikarya</taxon>
        <taxon>Ascomycota</taxon>
        <taxon>Pezizomycotina</taxon>
        <taxon>Eurotiomycetes</taxon>
        <taxon>Eurotiomycetidae</taxon>
        <taxon>Eurotiales</taxon>
        <taxon>Aspergillaceae</taxon>
        <taxon>Aspergillus</taxon>
        <taxon>Aspergillus subgen. Circumdati</taxon>
    </lineage>
</organism>
<dbReference type="EMBL" id="KZ852034">
    <property type="protein sequence ID" value="RDH37951.1"/>
    <property type="molecule type" value="Genomic_DNA"/>
</dbReference>
<keyword evidence="1" id="KW-0472">Membrane</keyword>
<evidence type="ECO:0000256" key="1">
    <source>
        <dbReference type="SAM" id="Phobius"/>
    </source>
</evidence>
<keyword evidence="1" id="KW-0812">Transmembrane</keyword>
<feature type="transmembrane region" description="Helical" evidence="1">
    <location>
        <begin position="22"/>
        <end position="47"/>
    </location>
</feature>
<dbReference type="Proteomes" id="UP000253729">
    <property type="component" value="Unassembled WGS sequence"/>
</dbReference>
<evidence type="ECO:0000313" key="3">
    <source>
        <dbReference type="Proteomes" id="UP000253729"/>
    </source>
</evidence>
<dbReference type="RefSeq" id="XP_026630973.1">
    <property type="nucleotide sequence ID" value="XM_026764654.1"/>
</dbReference>
<keyword evidence="3" id="KW-1185">Reference proteome</keyword>
<proteinExistence type="predicted"/>
<dbReference type="GeneID" id="38133010"/>
<dbReference type="AlphaFoldDB" id="A0A3F3QFK7"/>
<name>A0A3F3QFK7_9EURO</name>
<keyword evidence="1" id="KW-1133">Transmembrane helix</keyword>
<evidence type="ECO:0000313" key="2">
    <source>
        <dbReference type="EMBL" id="RDH37951.1"/>
    </source>
</evidence>
<gene>
    <name evidence="2" type="ORF">BDQ94DRAFT_135368</name>
</gene>
<accession>A0A3F3QFK7</accession>
<sequence length="53" mass="5847">MYLDRSVTAVIKERSHPTGDPVVYLLLVIALLFWCSFLSSAPLATALDGTTRH</sequence>
<protein>
    <submittedName>
        <fullName evidence="2">Uncharacterized protein</fullName>
    </submittedName>
</protein>